<dbReference type="CDD" id="cd00448">
    <property type="entry name" value="YjgF_YER057c_UK114_family"/>
    <property type="match status" value="1"/>
</dbReference>
<comment type="similarity">
    <text evidence="1">Belongs to the RutC family.</text>
</comment>
<gene>
    <name evidence="2" type="ORF">GCM10007968_23050</name>
</gene>
<dbReference type="InterPro" id="IPR006175">
    <property type="entry name" value="YjgF/YER057c/UK114"/>
</dbReference>
<comment type="caution">
    <text evidence="2">The sequence shown here is derived from an EMBL/GenBank/DDBJ whole genome shotgun (WGS) entry which is preliminary data.</text>
</comment>
<dbReference type="InterPro" id="IPR006056">
    <property type="entry name" value="RidA"/>
</dbReference>
<sequence length="128" mass="13641">MMKKQIATGQAPKAVGPYSQAVSTDGFLFVSGQIPLDPETGRMVGKTIEEQAERVFQNIRAILNEAGLDFSDVVSATVYLADIGDFAAVNEVYAGYFSEGVLPARSAIQVGALPKQAKIEISCVAQEK</sequence>
<proteinExistence type="inferred from homology"/>
<dbReference type="InterPro" id="IPR035959">
    <property type="entry name" value="RutC-like_sf"/>
</dbReference>
<dbReference type="FunFam" id="3.30.1330.40:FF:000001">
    <property type="entry name" value="L-PSP family endoribonuclease"/>
    <property type="match status" value="1"/>
</dbReference>
<evidence type="ECO:0000313" key="3">
    <source>
        <dbReference type="Proteomes" id="UP000654670"/>
    </source>
</evidence>
<evidence type="ECO:0000256" key="1">
    <source>
        <dbReference type="ARBA" id="ARBA00010552"/>
    </source>
</evidence>
<organism evidence="2 3">
    <name type="scientific">Sporolactobacillus putidus</name>
    <dbReference type="NCBI Taxonomy" id="492735"/>
    <lineage>
        <taxon>Bacteria</taxon>
        <taxon>Bacillati</taxon>
        <taxon>Bacillota</taxon>
        <taxon>Bacilli</taxon>
        <taxon>Bacillales</taxon>
        <taxon>Sporolactobacillaceae</taxon>
        <taxon>Sporolactobacillus</taxon>
    </lineage>
</organism>
<dbReference type="PANTHER" id="PTHR11803:SF39">
    <property type="entry name" value="2-IMINOBUTANOATE_2-IMINOPROPANOATE DEAMINASE"/>
    <property type="match status" value="1"/>
</dbReference>
<dbReference type="GO" id="GO:0019239">
    <property type="term" value="F:deaminase activity"/>
    <property type="evidence" value="ECO:0007669"/>
    <property type="project" value="TreeGrafter"/>
</dbReference>
<dbReference type="SUPFAM" id="SSF55298">
    <property type="entry name" value="YjgF-like"/>
    <property type="match status" value="1"/>
</dbReference>
<name>A0A917S5Y5_9BACL</name>
<reference evidence="2" key="1">
    <citation type="journal article" date="2014" name="Int. J. Syst. Evol. Microbiol.">
        <title>Complete genome sequence of Corynebacterium casei LMG S-19264T (=DSM 44701T), isolated from a smear-ripened cheese.</title>
        <authorList>
            <consortium name="US DOE Joint Genome Institute (JGI-PGF)"/>
            <person name="Walter F."/>
            <person name="Albersmeier A."/>
            <person name="Kalinowski J."/>
            <person name="Ruckert C."/>
        </authorList>
    </citation>
    <scope>NUCLEOTIDE SEQUENCE</scope>
    <source>
        <strain evidence="2">JCM 15325</strain>
    </source>
</reference>
<evidence type="ECO:0000313" key="2">
    <source>
        <dbReference type="EMBL" id="GGL58413.1"/>
    </source>
</evidence>
<dbReference type="PROSITE" id="PS01094">
    <property type="entry name" value="UPF0076"/>
    <property type="match status" value="1"/>
</dbReference>
<reference evidence="2" key="2">
    <citation type="submission" date="2020-09" db="EMBL/GenBank/DDBJ databases">
        <authorList>
            <person name="Sun Q."/>
            <person name="Ohkuma M."/>
        </authorList>
    </citation>
    <scope>NUCLEOTIDE SEQUENCE</scope>
    <source>
        <strain evidence="2">JCM 15325</strain>
    </source>
</reference>
<dbReference type="InterPro" id="IPR019897">
    <property type="entry name" value="RidA_CS"/>
</dbReference>
<dbReference type="Pfam" id="PF01042">
    <property type="entry name" value="Ribonuc_L-PSP"/>
    <property type="match status" value="1"/>
</dbReference>
<dbReference type="AlphaFoldDB" id="A0A917S5Y5"/>
<dbReference type="GO" id="GO:0005829">
    <property type="term" value="C:cytosol"/>
    <property type="evidence" value="ECO:0007669"/>
    <property type="project" value="TreeGrafter"/>
</dbReference>
<accession>A0A917S5Y5</accession>
<dbReference type="NCBIfam" id="TIGR00004">
    <property type="entry name" value="Rid family detoxifying hydrolase"/>
    <property type="match status" value="1"/>
</dbReference>
<protein>
    <submittedName>
        <fullName evidence="2">RidA family protein</fullName>
    </submittedName>
</protein>
<dbReference type="Gene3D" id="3.30.1330.40">
    <property type="entry name" value="RutC-like"/>
    <property type="match status" value="1"/>
</dbReference>
<dbReference type="Proteomes" id="UP000654670">
    <property type="component" value="Unassembled WGS sequence"/>
</dbReference>
<dbReference type="PANTHER" id="PTHR11803">
    <property type="entry name" value="2-IMINOBUTANOATE/2-IMINOPROPANOATE DEAMINASE RIDA"/>
    <property type="match status" value="1"/>
</dbReference>
<dbReference type="EMBL" id="BMOK01000010">
    <property type="protein sequence ID" value="GGL58413.1"/>
    <property type="molecule type" value="Genomic_DNA"/>
</dbReference>
<keyword evidence="3" id="KW-1185">Reference proteome</keyword>